<dbReference type="Proteomes" id="UP001199916">
    <property type="component" value="Unassembled WGS sequence"/>
</dbReference>
<keyword evidence="1" id="KW-0732">Signal</keyword>
<dbReference type="Gene3D" id="3.30.457.10">
    <property type="entry name" value="Copper amine oxidase-like, N-terminal domain"/>
    <property type="match status" value="1"/>
</dbReference>
<dbReference type="Pfam" id="PF07833">
    <property type="entry name" value="Cu_amine_oxidN1"/>
    <property type="match status" value="1"/>
</dbReference>
<comment type="caution">
    <text evidence="3">The sequence shown here is derived from an EMBL/GenBank/DDBJ whole genome shotgun (WGS) entry which is preliminary data.</text>
</comment>
<reference evidence="3 4" key="1">
    <citation type="submission" date="2021-11" db="EMBL/GenBank/DDBJ databases">
        <title>Draft genome sequence of Paenibacillus profundus YoMME, a new Gram-positive bacteria with exoelectrogenic properties.</title>
        <authorList>
            <person name="Hubenova Y."/>
            <person name="Hubenova E."/>
            <person name="Manasiev Y."/>
            <person name="Peykov S."/>
            <person name="Mitov M."/>
        </authorList>
    </citation>
    <scope>NUCLEOTIDE SEQUENCE [LARGE SCALE GENOMIC DNA]</scope>
    <source>
        <strain evidence="3 4">YoMME</strain>
    </source>
</reference>
<feature type="signal peptide" evidence="1">
    <location>
        <begin position="1"/>
        <end position="24"/>
    </location>
</feature>
<keyword evidence="4" id="KW-1185">Reference proteome</keyword>
<dbReference type="SUPFAM" id="SSF55383">
    <property type="entry name" value="Copper amine oxidase, domain N"/>
    <property type="match status" value="1"/>
</dbReference>
<evidence type="ECO:0000256" key="1">
    <source>
        <dbReference type="SAM" id="SignalP"/>
    </source>
</evidence>
<proteinExistence type="predicted"/>
<protein>
    <submittedName>
        <fullName evidence="3">Copper amine oxidase N-terminal domain-containing protein</fullName>
    </submittedName>
</protein>
<name>A0ABS8YCL7_9BACL</name>
<evidence type="ECO:0000313" key="4">
    <source>
        <dbReference type="Proteomes" id="UP001199916"/>
    </source>
</evidence>
<gene>
    <name evidence="3" type="ORF">LQV63_10590</name>
</gene>
<accession>A0ABS8YCL7</accession>
<sequence length="585" mass="65170">MKKRQSIWKWMLVAALLLSCIGNAGQAVADKAAGSTITMHQFSVLEWNGKRTYVGRDLYLLDDNVMYLSPKAFSEVFGMKYNYDKGKKLLTLTDDQHAYELTVGLKQAKADGEAMTMKHALESIDGKIGVPLSFGASIRQAQLKSVDYFEGMYTDPIAAEDSLRAAYEKVSGTYDKAYSAYEKAYNAYESAVDQNLYYVQGDIAGFDPIHMMGTSEAQSSHVMAELFNQTNIVVQNPDKSKISNNRYSGYHYFVKTGTGHNFLGEPVSIYYFGAPSASSQKNINAKKSALAKAEAALRTQNKPHDTAVNNWVQAVKSHYKKKGASNPKVLGQMATHLYVLYLDTGAYKFDDEAKAIAKSLEKSSQHTYWLVRAVFDEGDFRERFEYFYKQNKGEAMSLIYKPEQFKAGAEMLYNMKMYDDALAMANEAKQGGQKVDKLLEKLKVQLAKASEDKAKQDADAALAAKVAAEMPAYTAWESEYKALLAQFKTDYTKKYGNLETLQSLTFEQSDAQAQEIKTKYSDPLAKLKKDMGTFQYVDIQAAKDSISSFEQTIGYVSSGAPEVNLSLSKQTLHNALINMGLTSAM</sequence>
<organism evidence="3 4">
    <name type="scientific">Paenibacillus profundus</name>
    <dbReference type="NCBI Taxonomy" id="1173085"/>
    <lineage>
        <taxon>Bacteria</taxon>
        <taxon>Bacillati</taxon>
        <taxon>Bacillota</taxon>
        <taxon>Bacilli</taxon>
        <taxon>Bacillales</taxon>
        <taxon>Paenibacillaceae</taxon>
        <taxon>Paenibacillus</taxon>
    </lineage>
</organism>
<evidence type="ECO:0000259" key="2">
    <source>
        <dbReference type="Pfam" id="PF07833"/>
    </source>
</evidence>
<dbReference type="EMBL" id="JAJNBZ010000006">
    <property type="protein sequence ID" value="MCE5169760.1"/>
    <property type="molecule type" value="Genomic_DNA"/>
</dbReference>
<evidence type="ECO:0000313" key="3">
    <source>
        <dbReference type="EMBL" id="MCE5169760.1"/>
    </source>
</evidence>
<dbReference type="InterPro" id="IPR012854">
    <property type="entry name" value="Cu_amine_oxidase-like_N"/>
</dbReference>
<feature type="domain" description="Copper amine oxidase-like N-terminal" evidence="2">
    <location>
        <begin position="61"/>
        <end position="138"/>
    </location>
</feature>
<dbReference type="RefSeq" id="WP_233696662.1">
    <property type="nucleotide sequence ID" value="NZ_JAJNBZ010000006.1"/>
</dbReference>
<feature type="chain" id="PRO_5045763574" evidence="1">
    <location>
        <begin position="25"/>
        <end position="585"/>
    </location>
</feature>
<dbReference type="InterPro" id="IPR036582">
    <property type="entry name" value="Mao_N_sf"/>
</dbReference>
<dbReference type="PROSITE" id="PS51257">
    <property type="entry name" value="PROKAR_LIPOPROTEIN"/>
    <property type="match status" value="1"/>
</dbReference>